<evidence type="ECO:0000313" key="2">
    <source>
        <dbReference type="Proteomes" id="UP000070675"/>
    </source>
</evidence>
<reference evidence="2" key="1">
    <citation type="submission" date="2016-01" db="EMBL/GenBank/DDBJ databases">
        <authorList>
            <person name="Mitreva M."/>
            <person name="Pepin K.H."/>
            <person name="Mihindukulasuriya K.A."/>
            <person name="Fulton R."/>
            <person name="Fronick C."/>
            <person name="O'Laughlin M."/>
            <person name="Miner T."/>
            <person name="Herter B."/>
            <person name="Rosa B.A."/>
            <person name="Cordes M."/>
            <person name="Tomlinson C."/>
            <person name="Wollam A."/>
            <person name="Palsikar V.B."/>
            <person name="Mardis E.R."/>
            <person name="Wilson R.K."/>
        </authorList>
    </citation>
    <scope>NUCLEOTIDE SEQUENCE [LARGE SCALE GENOMIC DNA]</scope>
    <source>
        <strain evidence="2">DNF00019</strain>
    </source>
</reference>
<dbReference type="STRING" id="1393034.HMPREF3192_00880"/>
<dbReference type="PATRIC" id="fig|1393034.3.peg.849"/>
<accession>A0A133XU34</accession>
<organism evidence="1 2">
    <name type="scientific">Atopobium deltae</name>
    <dbReference type="NCBI Taxonomy" id="1393034"/>
    <lineage>
        <taxon>Bacteria</taxon>
        <taxon>Bacillati</taxon>
        <taxon>Actinomycetota</taxon>
        <taxon>Coriobacteriia</taxon>
        <taxon>Coriobacteriales</taxon>
        <taxon>Atopobiaceae</taxon>
        <taxon>Atopobium</taxon>
    </lineage>
</organism>
<name>A0A133XU34_9ACTN</name>
<sequence length="195" mass="23148">MLVKIVQKNYNQYKEFKIMLGDNKMGLFNLFGGKKTVELDKVKSDENKNRMREIFDRQVDNGSEYKIVYAYSEDIGGANFVVLRTVSYKYRSFILGYKEDNLSLVFLEVSPDLNQVGETLIYKPQDVKKTNFTKMVGAYYLQYGSSFKKEFFNFFVPETIDDIVNHDWYDEDTFTYIDQREVHGSWVDFWNKFCK</sequence>
<protein>
    <submittedName>
        <fullName evidence="1">Uncharacterized protein</fullName>
    </submittedName>
</protein>
<dbReference type="Proteomes" id="UP000070675">
    <property type="component" value="Unassembled WGS sequence"/>
</dbReference>
<comment type="caution">
    <text evidence="1">The sequence shown here is derived from an EMBL/GenBank/DDBJ whole genome shotgun (WGS) entry which is preliminary data.</text>
</comment>
<keyword evidence="2" id="KW-1185">Reference proteome</keyword>
<dbReference type="AlphaFoldDB" id="A0A133XU34"/>
<evidence type="ECO:0000313" key="1">
    <source>
        <dbReference type="EMBL" id="KXB34441.1"/>
    </source>
</evidence>
<proteinExistence type="predicted"/>
<dbReference type="EMBL" id="LSCR01000015">
    <property type="protein sequence ID" value="KXB34441.1"/>
    <property type="molecule type" value="Genomic_DNA"/>
</dbReference>
<gene>
    <name evidence="1" type="ORF">HMPREF3192_00880</name>
</gene>